<dbReference type="GO" id="GO:0005524">
    <property type="term" value="F:ATP binding"/>
    <property type="evidence" value="ECO:0007669"/>
    <property type="project" value="UniProtKB-UniRule"/>
</dbReference>
<dbReference type="KEGG" id="blep:AL038_16550"/>
<comment type="cofactor">
    <cofactor evidence="10">
        <name>Mn(2+)</name>
        <dbReference type="ChEBI" id="CHEBI:29035"/>
    </cofactor>
    <text evidence="10">Binds 1 Mn(2+) ion per subunit.</text>
</comment>
<dbReference type="GO" id="GO:0005829">
    <property type="term" value="C:cytosol"/>
    <property type="evidence" value="ECO:0007669"/>
    <property type="project" value="TreeGrafter"/>
</dbReference>
<dbReference type="SUPFAM" id="SSF68923">
    <property type="entry name" value="PEP carboxykinase N-terminal domain"/>
    <property type="match status" value="1"/>
</dbReference>
<dbReference type="Gene3D" id="3.90.228.20">
    <property type="match status" value="1"/>
</dbReference>
<evidence type="ECO:0000256" key="9">
    <source>
        <dbReference type="ARBA" id="ARBA00047371"/>
    </source>
</evidence>
<dbReference type="PANTHER" id="PTHR30031">
    <property type="entry name" value="PHOSPHOENOLPYRUVATE CARBOXYKINASE ATP"/>
    <property type="match status" value="1"/>
</dbReference>
<dbReference type="PIRSF" id="PIRSF006294">
    <property type="entry name" value="PEP_crbxkin"/>
    <property type="match status" value="1"/>
</dbReference>
<dbReference type="STRING" id="288004.AL038_16550"/>
<comment type="catalytic activity">
    <reaction evidence="9 10">
        <text>oxaloacetate + ATP = phosphoenolpyruvate + ADP + CO2</text>
        <dbReference type="Rhea" id="RHEA:18617"/>
        <dbReference type="ChEBI" id="CHEBI:16452"/>
        <dbReference type="ChEBI" id="CHEBI:16526"/>
        <dbReference type="ChEBI" id="CHEBI:30616"/>
        <dbReference type="ChEBI" id="CHEBI:58702"/>
        <dbReference type="ChEBI" id="CHEBI:456216"/>
        <dbReference type="EC" id="4.1.1.49"/>
    </reaction>
</comment>
<keyword evidence="10" id="KW-0464">Manganese</keyword>
<dbReference type="NCBIfam" id="NF006821">
    <property type="entry name" value="PRK09344.1-3"/>
    <property type="match status" value="1"/>
</dbReference>
<keyword evidence="6 10" id="KW-0210">Decarboxylase</keyword>
<feature type="binding site" evidence="10">
    <location>
        <position position="305"/>
    </location>
    <ligand>
        <name>substrate</name>
    </ligand>
</feature>
<dbReference type="GO" id="GO:0006094">
    <property type="term" value="P:gluconeogenesis"/>
    <property type="evidence" value="ECO:0007669"/>
    <property type="project" value="UniProtKB-UniRule"/>
</dbReference>
<sequence>MIYKNLSATKLIELSLKRYETSLSKDGALVAMSGRFTGRAAKDKYIVRDANSEKQVDWGTVNQPINSQQFTQLKTKVLEILDGNDRDSFEVESSVGADPRYAMPLVVRTELAYQALFSQIMFREPIPQYSGNPLLEPFYVYVAPSAKADPDADGTHSETFIGINFTTREIVIGGTKYCGEIKKSIFTVMNYYLPQLNVMTMHASANTGDNGKSAVFFGLSGTGKTTLSADATRHLIGDDEHGWSDEGVFNFEGGCYAKAIKLSPKAEPEIWAACHQFGTVLENVVMDTDTHTIDFDSEKITENTRAAYPIATIANHHPTACAGEPTAIVMLACDAFGVLPPVAKLSPEQAMFYFLSGYTAKVAGTEAGITEPQSTFSACFGGPFMVLHPTRYAELLAERIRRSGADCYLVNTGWWKGAYGVGERMPIAMSRRIVNAAISGELASVPFETDPVFGFQVPTALSGIDSANLKMVNTWQDKNAYNTQLLKLAKMFLDNFKKYEGKVSDSLKQAGPKLPEMVQSGEKLAVV</sequence>
<evidence type="ECO:0000256" key="4">
    <source>
        <dbReference type="ARBA" id="ARBA00022432"/>
    </source>
</evidence>
<keyword evidence="11" id="KW-0670">Pyruvate</keyword>
<dbReference type="HAMAP" id="MF_00453">
    <property type="entry name" value="PEPCK_ATP"/>
    <property type="match status" value="1"/>
</dbReference>
<evidence type="ECO:0000256" key="8">
    <source>
        <dbReference type="ARBA" id="ARBA00023239"/>
    </source>
</evidence>
<evidence type="ECO:0000256" key="3">
    <source>
        <dbReference type="ARBA" id="ARBA00012363"/>
    </source>
</evidence>
<dbReference type="InterPro" id="IPR008210">
    <property type="entry name" value="PEP_carboxykinase_N"/>
</dbReference>
<feature type="binding site" evidence="10">
    <location>
        <position position="430"/>
    </location>
    <ligand>
        <name>ATP</name>
        <dbReference type="ChEBI" id="CHEBI:30616"/>
    </ligand>
</feature>
<keyword evidence="5 10" id="KW-0547">Nucleotide-binding</keyword>
<organism evidence="11 12">
    <name type="scientific">Beggiatoa leptomitoformis</name>
    <dbReference type="NCBI Taxonomy" id="288004"/>
    <lineage>
        <taxon>Bacteria</taxon>
        <taxon>Pseudomonadati</taxon>
        <taxon>Pseudomonadota</taxon>
        <taxon>Gammaproteobacteria</taxon>
        <taxon>Thiotrichales</taxon>
        <taxon>Thiotrichaceae</taxon>
        <taxon>Beggiatoa</taxon>
    </lineage>
</organism>
<feature type="binding site" evidence="10">
    <location>
        <position position="177"/>
    </location>
    <ligand>
        <name>substrate</name>
    </ligand>
</feature>
<evidence type="ECO:0000256" key="2">
    <source>
        <dbReference type="ARBA" id="ARBA00006052"/>
    </source>
</evidence>
<dbReference type="PANTHER" id="PTHR30031:SF0">
    <property type="entry name" value="PHOSPHOENOLPYRUVATE CARBOXYKINASE (ATP)"/>
    <property type="match status" value="1"/>
</dbReference>
<dbReference type="GO" id="GO:0004612">
    <property type="term" value="F:phosphoenolpyruvate carboxykinase (ATP) activity"/>
    <property type="evidence" value="ECO:0007669"/>
    <property type="project" value="UniProtKB-UniRule"/>
</dbReference>
<dbReference type="UniPathway" id="UPA00138"/>
<dbReference type="AlphaFoldDB" id="A0A2N9YDN7"/>
<feature type="binding site" evidence="10">
    <location>
        <begin position="218"/>
        <end position="226"/>
    </location>
    <ligand>
        <name>ATP</name>
        <dbReference type="ChEBI" id="CHEBI:30616"/>
    </ligand>
</feature>
<protein>
    <recommendedName>
        <fullName evidence="3 10">Phosphoenolpyruvate carboxykinase (ATP)</fullName>
        <shortName evidence="10">PCK</shortName>
        <shortName evidence="10">PEP carboxykinase</shortName>
        <shortName evidence="10">PEPCK</shortName>
        <ecNumber evidence="3 10">4.1.1.49</ecNumber>
    </recommendedName>
</protein>
<dbReference type="PROSITE" id="PS00532">
    <property type="entry name" value="PEPCK_ATP"/>
    <property type="match status" value="1"/>
</dbReference>
<dbReference type="InterPro" id="IPR015994">
    <property type="entry name" value="PEPCK_ATP_CS"/>
</dbReference>
<dbReference type="InterPro" id="IPR013035">
    <property type="entry name" value="PEP_carboxykinase_C"/>
</dbReference>
<gene>
    <name evidence="10 11" type="primary">pckA</name>
    <name evidence="11" type="ORF">BLE401_07695</name>
</gene>
<keyword evidence="7 10" id="KW-0067">ATP-binding</keyword>
<dbReference type="InterPro" id="IPR001272">
    <property type="entry name" value="PEP_carboxykinase_ATP"/>
</dbReference>
<dbReference type="RefSeq" id="WP_062154696.1">
    <property type="nucleotide sequence ID" value="NZ_CP012373.2"/>
</dbReference>
<keyword evidence="11" id="KW-0418">Kinase</keyword>
<keyword evidence="10" id="KW-0963">Cytoplasm</keyword>
<keyword evidence="8 10" id="KW-0456">Lyase</keyword>
<feature type="binding site" evidence="10">
    <location>
        <position position="39"/>
    </location>
    <ligand>
        <name>substrate</name>
    </ligand>
</feature>
<comment type="subunit">
    <text evidence="10">Monomer.</text>
</comment>
<keyword evidence="10" id="KW-0479">Metal-binding</keyword>
<dbReference type="EMBL" id="CP018889">
    <property type="protein sequence ID" value="AUI68600.1"/>
    <property type="molecule type" value="Genomic_DNA"/>
</dbReference>
<feature type="binding site" evidence="10">
    <location>
        <position position="183"/>
    </location>
    <ligand>
        <name>ATP</name>
        <dbReference type="ChEBI" id="CHEBI:30616"/>
    </ligand>
</feature>
<evidence type="ECO:0000313" key="12">
    <source>
        <dbReference type="Proteomes" id="UP000234271"/>
    </source>
</evidence>
<comment type="pathway">
    <text evidence="1 10">Carbohydrate biosynthesis; gluconeogenesis.</text>
</comment>
<dbReference type="EC" id="4.1.1.49" evidence="3 10"/>
<dbReference type="OrthoDB" id="9806325at2"/>
<dbReference type="GO" id="GO:0016301">
    <property type="term" value="F:kinase activity"/>
    <property type="evidence" value="ECO:0007669"/>
    <property type="project" value="UniProtKB-KW"/>
</dbReference>
<feature type="binding site" evidence="10">
    <location>
        <position position="267"/>
    </location>
    <ligand>
        <name>ATP</name>
        <dbReference type="ChEBI" id="CHEBI:30616"/>
    </ligand>
</feature>
<feature type="binding site" evidence="10">
    <location>
        <position position="183"/>
    </location>
    <ligand>
        <name>Mn(2+)</name>
        <dbReference type="ChEBI" id="CHEBI:29035"/>
    </ligand>
</feature>
<feature type="binding site" evidence="10">
    <location>
        <position position="183"/>
    </location>
    <ligand>
        <name>substrate</name>
    </ligand>
</feature>
<evidence type="ECO:0000256" key="1">
    <source>
        <dbReference type="ARBA" id="ARBA00004742"/>
    </source>
</evidence>
<feature type="binding site" evidence="10">
    <location>
        <position position="239"/>
    </location>
    <ligand>
        <name>Mn(2+)</name>
        <dbReference type="ChEBI" id="CHEBI:29035"/>
    </ligand>
</feature>
<feature type="binding site" evidence="10">
    <location>
        <position position="202"/>
    </location>
    <ligand>
        <name>Mn(2+)</name>
        <dbReference type="ChEBI" id="CHEBI:29035"/>
    </ligand>
</feature>
<dbReference type="SUPFAM" id="SSF53795">
    <property type="entry name" value="PEP carboxykinase-like"/>
    <property type="match status" value="1"/>
</dbReference>
<evidence type="ECO:0000256" key="6">
    <source>
        <dbReference type="ARBA" id="ARBA00022793"/>
    </source>
</evidence>
<keyword evidence="11" id="KW-0808">Transferase</keyword>
<keyword evidence="12" id="KW-1185">Reference proteome</keyword>
<reference evidence="12" key="1">
    <citation type="submission" date="2016-12" db="EMBL/GenBank/DDBJ databases">
        <title>Complete Genome Sequence of Beggiatoa leptomitiformis D-401.</title>
        <authorList>
            <person name="Fomenkov A."/>
            <person name="Vincze T."/>
            <person name="Grabovich M."/>
            <person name="Anton B.P."/>
            <person name="Dubinina G."/>
            <person name="Orlova M."/>
            <person name="Belousova E."/>
            <person name="Roberts R.J."/>
        </authorList>
    </citation>
    <scope>NUCLEOTIDE SEQUENCE [LARGE SCALE GENOMIC DNA]</scope>
    <source>
        <strain evidence="12">D-401</strain>
    </source>
</reference>
<evidence type="ECO:0000256" key="7">
    <source>
        <dbReference type="ARBA" id="ARBA00022840"/>
    </source>
</evidence>
<dbReference type="Gene3D" id="2.170.8.10">
    <property type="entry name" value="Phosphoenolpyruvate Carboxykinase, domain 2"/>
    <property type="match status" value="1"/>
</dbReference>
<dbReference type="Proteomes" id="UP000234271">
    <property type="component" value="Chromosome"/>
</dbReference>
<proteinExistence type="inferred from homology"/>
<name>A0A2N9YDN7_9GAMM</name>
<comment type="caution">
    <text evidence="10">Lacks conserved residue(s) required for the propagation of feature annotation.</text>
</comment>
<comment type="subcellular location">
    <subcellularLocation>
        <location evidence="10">Cytoplasm</location>
    </subcellularLocation>
</comment>
<comment type="function">
    <text evidence="10">Involved in the gluconeogenesis. Catalyzes the conversion of oxaloacetate (OAA) to phosphoenolpyruvate (PEP) through direct phosphoryl transfer between the nucleoside triphosphate and OAA.</text>
</comment>
<comment type="similarity">
    <text evidence="2 10">Belongs to the phosphoenolpyruvate carboxykinase (ATP) family.</text>
</comment>
<feature type="binding site" evidence="10">
    <location>
        <position position="202"/>
    </location>
    <ligand>
        <name>ATP</name>
        <dbReference type="ChEBI" id="CHEBI:30616"/>
    </ligand>
</feature>
<feature type="binding site" evidence="10">
    <location>
        <position position="305"/>
    </location>
    <ligand>
        <name>ATP</name>
        <dbReference type="ChEBI" id="CHEBI:30616"/>
    </ligand>
</feature>
<keyword evidence="4 10" id="KW-0312">Gluconeogenesis</keyword>
<dbReference type="Pfam" id="PF01293">
    <property type="entry name" value="PEPCK_ATP"/>
    <property type="match status" value="1"/>
</dbReference>
<dbReference type="GO" id="GO:0046872">
    <property type="term" value="F:metal ion binding"/>
    <property type="evidence" value="ECO:0007669"/>
    <property type="project" value="UniProtKB-KW"/>
</dbReference>
<evidence type="ECO:0000256" key="10">
    <source>
        <dbReference type="HAMAP-Rule" id="MF_00453"/>
    </source>
</evidence>
<dbReference type="Gene3D" id="3.40.449.10">
    <property type="entry name" value="Phosphoenolpyruvate Carboxykinase, domain 1"/>
    <property type="match status" value="1"/>
</dbReference>
<dbReference type="NCBIfam" id="NF006820">
    <property type="entry name" value="PRK09344.1-2"/>
    <property type="match status" value="1"/>
</dbReference>
<evidence type="ECO:0000313" key="11">
    <source>
        <dbReference type="EMBL" id="AUI68600.1"/>
    </source>
</evidence>
<evidence type="ECO:0000256" key="5">
    <source>
        <dbReference type="ARBA" id="ARBA00022741"/>
    </source>
</evidence>
<dbReference type="NCBIfam" id="TIGR00224">
    <property type="entry name" value="pckA"/>
    <property type="match status" value="1"/>
</dbReference>
<accession>A0A2N9YDN7</accession>